<protein>
    <submittedName>
        <fullName evidence="1">FAD-dependent oxidoreductase</fullName>
    </submittedName>
</protein>
<proteinExistence type="predicted"/>
<dbReference type="EMBL" id="NIVX01000111">
    <property type="protein sequence ID" value="OWQ69839.1"/>
    <property type="molecule type" value="Genomic_DNA"/>
</dbReference>
<sequence length="55" mass="5819">MPIGRAPAHPHVWLAAGHGMLGISMSAGTGQLIADLVCGRTPAIDPAPYRPERFR</sequence>
<gene>
    <name evidence="1" type="ORF">CEE63_19735</name>
    <name evidence="2" type="ORF">CEK00_07350</name>
</gene>
<dbReference type="Proteomes" id="UP000197090">
    <property type="component" value="Unassembled WGS sequence"/>
</dbReference>
<reference evidence="2 4" key="1">
    <citation type="submission" date="2017-06" db="EMBL/GenBank/DDBJ databases">
        <title>Genome sequencing and assembly of Stenotrophomonas maltophilia DF07.</title>
        <authorList>
            <person name="Iyer R."/>
        </authorList>
    </citation>
    <scope>NUCLEOTIDE SEQUENCE [LARGE SCALE GENOMIC DNA]</scope>
    <source>
        <strain evidence="2 4">DF07</strain>
    </source>
</reference>
<organism evidence="1 3">
    <name type="scientific">Stenotrophomonas maltophilia</name>
    <name type="common">Pseudomonas maltophilia</name>
    <name type="synonym">Xanthomonas maltophilia</name>
    <dbReference type="NCBI Taxonomy" id="40324"/>
    <lineage>
        <taxon>Bacteria</taxon>
        <taxon>Pseudomonadati</taxon>
        <taxon>Pseudomonadota</taxon>
        <taxon>Gammaproteobacteria</taxon>
        <taxon>Lysobacterales</taxon>
        <taxon>Lysobacteraceae</taxon>
        <taxon>Stenotrophomonas</taxon>
        <taxon>Stenotrophomonas maltophilia group</taxon>
    </lineage>
</organism>
<dbReference type="AlphaFoldDB" id="A0A246HZC0"/>
<evidence type="ECO:0000313" key="4">
    <source>
        <dbReference type="Proteomes" id="UP000216433"/>
    </source>
</evidence>
<evidence type="ECO:0000313" key="3">
    <source>
        <dbReference type="Proteomes" id="UP000197090"/>
    </source>
</evidence>
<dbReference type="Proteomes" id="UP000216433">
    <property type="component" value="Unassembled WGS sequence"/>
</dbReference>
<evidence type="ECO:0000313" key="2">
    <source>
        <dbReference type="EMBL" id="PAM72666.1"/>
    </source>
</evidence>
<evidence type="ECO:0000313" key="1">
    <source>
        <dbReference type="EMBL" id="OWQ69839.1"/>
    </source>
</evidence>
<dbReference type="SUPFAM" id="SSF51905">
    <property type="entry name" value="FAD/NAD(P)-binding domain"/>
    <property type="match status" value="1"/>
</dbReference>
<comment type="caution">
    <text evidence="1">The sequence shown here is derived from an EMBL/GenBank/DDBJ whole genome shotgun (WGS) entry which is preliminary data.</text>
</comment>
<dbReference type="EMBL" id="NJGC01000006">
    <property type="protein sequence ID" value="PAM72666.1"/>
    <property type="molecule type" value="Genomic_DNA"/>
</dbReference>
<reference evidence="1 3" key="2">
    <citation type="submission" date="2017-06" db="EMBL/GenBank/DDBJ databases">
        <authorList>
            <person name="Kim H.J."/>
            <person name="Triplett B.A."/>
        </authorList>
    </citation>
    <scope>NUCLEOTIDE SEQUENCE [LARGE SCALE GENOMIC DNA]</scope>
    <source>
        <strain evidence="1 3">594</strain>
    </source>
</reference>
<dbReference type="InterPro" id="IPR036188">
    <property type="entry name" value="FAD/NAD-bd_sf"/>
</dbReference>
<name>A0A246HZC0_STEMA</name>
<accession>A0A246HZC0</accession>
<dbReference type="Gene3D" id="3.50.50.60">
    <property type="entry name" value="FAD/NAD(P)-binding domain"/>
    <property type="match status" value="1"/>
</dbReference>